<keyword evidence="2" id="KW-1185">Reference proteome</keyword>
<accession>A0ACC2LSM4</accession>
<comment type="caution">
    <text evidence="1">The sequence shown here is derived from an EMBL/GenBank/DDBJ whole genome shotgun (WGS) entry which is preliminary data.</text>
</comment>
<reference evidence="1 2" key="1">
    <citation type="journal article" date="2022" name="Hortic Res">
        <title>A haplotype resolved chromosomal level avocado genome allows analysis of novel avocado genes.</title>
        <authorList>
            <person name="Nath O."/>
            <person name="Fletcher S.J."/>
            <person name="Hayward A."/>
            <person name="Shaw L.M."/>
            <person name="Masouleh A.K."/>
            <person name="Furtado A."/>
            <person name="Henry R.J."/>
            <person name="Mitter N."/>
        </authorList>
    </citation>
    <scope>NUCLEOTIDE SEQUENCE [LARGE SCALE GENOMIC DNA]</scope>
    <source>
        <strain evidence="2">cv. Hass</strain>
    </source>
</reference>
<dbReference type="Proteomes" id="UP001234297">
    <property type="component" value="Chromosome 3"/>
</dbReference>
<evidence type="ECO:0000313" key="2">
    <source>
        <dbReference type="Proteomes" id="UP001234297"/>
    </source>
</evidence>
<proteinExistence type="predicted"/>
<dbReference type="EMBL" id="CM056811">
    <property type="protein sequence ID" value="KAJ8636178.1"/>
    <property type="molecule type" value="Genomic_DNA"/>
</dbReference>
<sequence length="68" mass="7907">MAVRTDCTNILRPASHNALPRRCNILLESLEWIVVAVMCLERLMPMDSPRFTRFRIWVAFKSDSSIDL</sequence>
<protein>
    <submittedName>
        <fullName evidence="1">Uncharacterized protein</fullName>
    </submittedName>
</protein>
<name>A0ACC2LSM4_PERAE</name>
<evidence type="ECO:0000313" key="1">
    <source>
        <dbReference type="EMBL" id="KAJ8636178.1"/>
    </source>
</evidence>
<organism evidence="1 2">
    <name type="scientific">Persea americana</name>
    <name type="common">Avocado</name>
    <dbReference type="NCBI Taxonomy" id="3435"/>
    <lineage>
        <taxon>Eukaryota</taxon>
        <taxon>Viridiplantae</taxon>
        <taxon>Streptophyta</taxon>
        <taxon>Embryophyta</taxon>
        <taxon>Tracheophyta</taxon>
        <taxon>Spermatophyta</taxon>
        <taxon>Magnoliopsida</taxon>
        <taxon>Magnoliidae</taxon>
        <taxon>Laurales</taxon>
        <taxon>Lauraceae</taxon>
        <taxon>Persea</taxon>
    </lineage>
</organism>
<gene>
    <name evidence="1" type="ORF">MRB53_010445</name>
</gene>